<sequence>MGGAPFPRAAGDFQAGVRRVNMPAAGGGACFADSAEKQCPRAPGVTSKMCPQRPRSRTAGQHARADSGPHMSVTASGDVQQQSPIQGPCGHLLSRALGMLASPGEGGCPSSCRVKCSDSVFPQQCWAPKCPHLGDVLQRGRRQTASRPPVGCTWRWATVRQGLPSASVLYIKGGGRPEAMPGTRNPGTCDQLVTVCVLKRLVDTGDVMTVTRSTWVRGFAQLVEPDAGQSSSRGCPHPPRPRSSAPLYTY</sequence>
<comment type="caution">
    <text evidence="2">The sequence shown here is derived from an EMBL/GenBank/DDBJ whole genome shotgun (WGS) entry which is preliminary data.</text>
</comment>
<proteinExistence type="predicted"/>
<name>A0A7J8KAC9_ROUAE</name>
<keyword evidence="3" id="KW-1185">Reference proteome</keyword>
<accession>A0A7J8KAC9</accession>
<evidence type="ECO:0000313" key="3">
    <source>
        <dbReference type="Proteomes" id="UP000593571"/>
    </source>
</evidence>
<reference evidence="2 3" key="1">
    <citation type="journal article" date="2020" name="Nature">
        <title>Six reference-quality genomes reveal evolution of bat adaptations.</title>
        <authorList>
            <person name="Jebb D."/>
            <person name="Huang Z."/>
            <person name="Pippel M."/>
            <person name="Hughes G.M."/>
            <person name="Lavrichenko K."/>
            <person name="Devanna P."/>
            <person name="Winkler S."/>
            <person name="Jermiin L.S."/>
            <person name="Skirmuntt E.C."/>
            <person name="Katzourakis A."/>
            <person name="Burkitt-Gray L."/>
            <person name="Ray D.A."/>
            <person name="Sullivan K.A.M."/>
            <person name="Roscito J.G."/>
            <person name="Kirilenko B.M."/>
            <person name="Davalos L.M."/>
            <person name="Corthals A.P."/>
            <person name="Power M.L."/>
            <person name="Jones G."/>
            <person name="Ransome R.D."/>
            <person name="Dechmann D.K.N."/>
            <person name="Locatelli A.G."/>
            <person name="Puechmaille S.J."/>
            <person name="Fedrigo O."/>
            <person name="Jarvis E.D."/>
            <person name="Hiller M."/>
            <person name="Vernes S.C."/>
            <person name="Myers E.W."/>
            <person name="Teeling E.C."/>
        </authorList>
    </citation>
    <scope>NUCLEOTIDE SEQUENCE [LARGE SCALE GENOMIC DNA]</scope>
    <source>
        <strain evidence="2">MRouAeg1</strain>
        <tissue evidence="2">Muscle</tissue>
    </source>
</reference>
<protein>
    <submittedName>
        <fullName evidence="2">Uncharacterized protein</fullName>
    </submittedName>
</protein>
<dbReference type="Proteomes" id="UP000593571">
    <property type="component" value="Unassembled WGS sequence"/>
</dbReference>
<organism evidence="2 3">
    <name type="scientific">Rousettus aegyptiacus</name>
    <name type="common">Egyptian fruit bat</name>
    <name type="synonym">Pteropus aegyptiacus</name>
    <dbReference type="NCBI Taxonomy" id="9407"/>
    <lineage>
        <taxon>Eukaryota</taxon>
        <taxon>Metazoa</taxon>
        <taxon>Chordata</taxon>
        <taxon>Craniata</taxon>
        <taxon>Vertebrata</taxon>
        <taxon>Euteleostomi</taxon>
        <taxon>Mammalia</taxon>
        <taxon>Eutheria</taxon>
        <taxon>Laurasiatheria</taxon>
        <taxon>Chiroptera</taxon>
        <taxon>Yinpterochiroptera</taxon>
        <taxon>Pteropodoidea</taxon>
        <taxon>Pteropodidae</taxon>
        <taxon>Rousettinae</taxon>
        <taxon>Rousettus</taxon>
    </lineage>
</organism>
<dbReference type="AlphaFoldDB" id="A0A7J8KAC9"/>
<gene>
    <name evidence="2" type="ORF">HJG63_007718</name>
</gene>
<feature type="compositionally biased region" description="Polar residues" evidence="1">
    <location>
        <begin position="73"/>
        <end position="85"/>
    </location>
</feature>
<evidence type="ECO:0000256" key="1">
    <source>
        <dbReference type="SAM" id="MobiDB-lite"/>
    </source>
</evidence>
<evidence type="ECO:0000313" key="2">
    <source>
        <dbReference type="EMBL" id="KAF6505825.1"/>
    </source>
</evidence>
<feature type="region of interest" description="Disordered" evidence="1">
    <location>
        <begin position="226"/>
        <end position="250"/>
    </location>
</feature>
<dbReference type="EMBL" id="JACASE010000001">
    <property type="protein sequence ID" value="KAF6505825.1"/>
    <property type="molecule type" value="Genomic_DNA"/>
</dbReference>
<feature type="region of interest" description="Disordered" evidence="1">
    <location>
        <begin position="42"/>
        <end position="85"/>
    </location>
</feature>